<comment type="caution">
    <text evidence="1">The sequence shown here is derived from an EMBL/GenBank/DDBJ whole genome shotgun (WGS) entry which is preliminary data.</text>
</comment>
<evidence type="ECO:0000313" key="2">
    <source>
        <dbReference type="Proteomes" id="UP000092578"/>
    </source>
</evidence>
<protein>
    <recommendedName>
        <fullName evidence="3">DUF1797 domain-containing protein</fullName>
    </recommendedName>
</protein>
<organism evidence="1 2">
    <name type="scientific">Pseudobacillus wudalianchiensis</name>
    <dbReference type="NCBI Taxonomy" id="1743143"/>
    <lineage>
        <taxon>Bacteria</taxon>
        <taxon>Bacillati</taxon>
        <taxon>Bacillota</taxon>
        <taxon>Bacilli</taxon>
        <taxon>Bacillales</taxon>
        <taxon>Bacillaceae</taxon>
        <taxon>Pseudobacillus</taxon>
    </lineage>
</organism>
<keyword evidence="2" id="KW-1185">Reference proteome</keyword>
<dbReference type="EMBL" id="MAYT01000027">
    <property type="protein sequence ID" value="OCA85311.1"/>
    <property type="molecule type" value="Genomic_DNA"/>
</dbReference>
<sequence>MSLDHIKNMLKTMMFYGNSQITQTVSKNQKTILSVSYKKENNMFEITYLEPAAIETHSDVDSTALAIEEAIHSHVKTPS</sequence>
<reference evidence="2" key="1">
    <citation type="submission" date="2016-05" db="EMBL/GenBank/DDBJ databases">
        <authorList>
            <person name="Liu B."/>
            <person name="Wang J."/>
            <person name="Zhu Y."/>
            <person name="Liu G."/>
            <person name="Chen Q."/>
            <person name="Chen Z."/>
            <person name="Lan J."/>
            <person name="Che J."/>
            <person name="Ge C."/>
            <person name="Shi H."/>
            <person name="Pan Z."/>
            <person name="Liu X."/>
        </authorList>
    </citation>
    <scope>NUCLEOTIDE SEQUENCE [LARGE SCALE GENOMIC DNA]</scope>
    <source>
        <strain evidence="2">FJAT-27215</strain>
    </source>
</reference>
<evidence type="ECO:0008006" key="3">
    <source>
        <dbReference type="Google" id="ProtNLM"/>
    </source>
</evidence>
<evidence type="ECO:0000313" key="1">
    <source>
        <dbReference type="EMBL" id="OCA85311.1"/>
    </source>
</evidence>
<proteinExistence type="predicted"/>
<accession>A0A1B9ANF9</accession>
<dbReference type="AlphaFoldDB" id="A0A1B9ANF9"/>
<name>A0A1B9ANF9_9BACI</name>
<dbReference type="Proteomes" id="UP000092578">
    <property type="component" value="Unassembled WGS sequence"/>
</dbReference>
<gene>
    <name evidence="1" type="ORF">A8F95_11630</name>
</gene>